<dbReference type="GO" id="GO:0003774">
    <property type="term" value="F:cytoskeletal motor activity"/>
    <property type="evidence" value="ECO:0007669"/>
    <property type="project" value="InterPro"/>
</dbReference>
<comment type="caution">
    <text evidence="13">The sequence shown here is derived from an EMBL/GenBank/DDBJ whole genome shotgun (WGS) entry which is preliminary data.</text>
</comment>
<evidence type="ECO:0000256" key="7">
    <source>
        <dbReference type="ARBA" id="ARBA00023136"/>
    </source>
</evidence>
<dbReference type="Pfam" id="PF08345">
    <property type="entry name" value="YscJ_FliF_C"/>
    <property type="match status" value="1"/>
</dbReference>
<dbReference type="InterPro" id="IPR006182">
    <property type="entry name" value="FliF_N_dom"/>
</dbReference>
<dbReference type="PIRSF" id="PIRSF004862">
    <property type="entry name" value="FliF"/>
    <property type="match status" value="1"/>
</dbReference>
<gene>
    <name evidence="13" type="ORF">LZ24_01566</name>
</gene>
<evidence type="ECO:0000256" key="1">
    <source>
        <dbReference type="ARBA" id="ARBA00004117"/>
    </source>
</evidence>
<feature type="domain" description="Flagellar M-ring N-terminal" evidence="11">
    <location>
        <begin position="42"/>
        <end position="216"/>
    </location>
</feature>
<dbReference type="GO" id="GO:0005886">
    <property type="term" value="C:plasma membrane"/>
    <property type="evidence" value="ECO:0007669"/>
    <property type="project" value="UniProtKB-SubCell"/>
</dbReference>
<dbReference type="InterPro" id="IPR045851">
    <property type="entry name" value="AMP-bd_C_sf"/>
</dbReference>
<sequence>MNPVIEQILSIWRSMPLPRKIILGAVVVLTTIGFTSLFFMANRTEFGVLYTNLSEKDASEIVDRLKEMRVPYELEGGGSAIRVPSGQIHETRLSLAGEGLPKGGGVGFEVFDKSDFGTTEFVQKLNLQRALQGELARTIRQFQEVTDARVMVVMPKDSVFVQETRPPSVSVLLRMKQGADLPQSKVEAVVHLVASAIPDMTPELVTVVDTRGRVLYRGHSDEEKLAELENTRIRNQVQYKTIRERELAQRIESLLERVVGKDRAIVRVTAEMDFSREEMSEEIFDPNETEAIFVRSRKNLNEETERLRGPMGAISSVNPVVPPGTEGGPLETLEKGRKQDDVVNYELSKRVRTTEKPFAVLSRLSVAAVIDGRYEWQRDENGVMTRRYVQRTPEEMAQFTEVVKNAMGFSEARGDQVVVESFAFNPDEEPPMEEDPLTGLARLRKDYGRIAANLILLLMLFLFVLRPIHKTVKEIREGAEPPALPEEPGTLLDITDESLEEELPLEEKAVKLAQADLDRSANILKGWLRDEE</sequence>
<dbReference type="PANTHER" id="PTHR30046:SF0">
    <property type="entry name" value="FLAGELLAR M-RING PROTEIN"/>
    <property type="match status" value="1"/>
</dbReference>
<comment type="subcellular location">
    <subcellularLocation>
        <location evidence="1 9">Bacterial flagellum basal body</location>
    </subcellularLocation>
    <subcellularLocation>
        <location evidence="2">Cell membrane</location>
        <topology evidence="2">Multi-pass membrane protein</topology>
    </subcellularLocation>
</comment>
<evidence type="ECO:0000313" key="14">
    <source>
        <dbReference type="Proteomes" id="UP000318307"/>
    </source>
</evidence>
<dbReference type="PANTHER" id="PTHR30046">
    <property type="entry name" value="FLAGELLAR M-RING PROTEIN"/>
    <property type="match status" value="1"/>
</dbReference>
<evidence type="ECO:0000256" key="4">
    <source>
        <dbReference type="ARBA" id="ARBA00022475"/>
    </source>
</evidence>
<dbReference type="InterPro" id="IPR043427">
    <property type="entry name" value="YscJ/FliF"/>
</dbReference>
<evidence type="ECO:0000259" key="12">
    <source>
        <dbReference type="Pfam" id="PF08345"/>
    </source>
</evidence>
<evidence type="ECO:0000256" key="6">
    <source>
        <dbReference type="ARBA" id="ARBA00022989"/>
    </source>
</evidence>
<keyword evidence="6 10" id="KW-1133">Transmembrane helix</keyword>
<keyword evidence="5 10" id="KW-0812">Transmembrane</keyword>
<name>A0A562RUY5_9BACT</name>
<keyword evidence="13" id="KW-0966">Cell projection</keyword>
<keyword evidence="7 10" id="KW-0472">Membrane</keyword>
<dbReference type="EMBL" id="VLLC01000010">
    <property type="protein sequence ID" value="TWI72424.1"/>
    <property type="molecule type" value="Genomic_DNA"/>
</dbReference>
<evidence type="ECO:0000256" key="8">
    <source>
        <dbReference type="ARBA" id="ARBA00023143"/>
    </source>
</evidence>
<keyword evidence="4" id="KW-1003">Cell membrane</keyword>
<comment type="similarity">
    <text evidence="3 9">Belongs to the FliF family.</text>
</comment>
<evidence type="ECO:0000313" key="13">
    <source>
        <dbReference type="EMBL" id="TWI72424.1"/>
    </source>
</evidence>
<dbReference type="Gene3D" id="3.30.300.30">
    <property type="match status" value="1"/>
</dbReference>
<dbReference type="GO" id="GO:0071973">
    <property type="term" value="P:bacterial-type flagellum-dependent cell motility"/>
    <property type="evidence" value="ECO:0007669"/>
    <property type="project" value="InterPro"/>
</dbReference>
<dbReference type="RefSeq" id="WP_144684226.1">
    <property type="nucleotide sequence ID" value="NZ_VLLC01000010.1"/>
</dbReference>
<keyword evidence="8 9" id="KW-0975">Bacterial flagellum</keyword>
<dbReference type="Proteomes" id="UP000318307">
    <property type="component" value="Unassembled WGS sequence"/>
</dbReference>
<dbReference type="AlphaFoldDB" id="A0A562RUY5"/>
<dbReference type="Pfam" id="PF01514">
    <property type="entry name" value="YscJ_FliF"/>
    <property type="match status" value="1"/>
</dbReference>
<proteinExistence type="inferred from homology"/>
<evidence type="ECO:0000256" key="9">
    <source>
        <dbReference type="PIRNR" id="PIRNR004862"/>
    </source>
</evidence>
<feature type="domain" description="Flagellar M-ring C-terminal" evidence="12">
    <location>
        <begin position="255"/>
        <end position="424"/>
    </location>
</feature>
<dbReference type="InterPro" id="IPR000067">
    <property type="entry name" value="FlgMring_FliF"/>
</dbReference>
<comment type="function">
    <text evidence="9">The M ring may be actively involved in energy transduction.</text>
</comment>
<organism evidence="13 14">
    <name type="scientific">Desulfobotulus alkaliphilus</name>
    <dbReference type="NCBI Taxonomy" id="622671"/>
    <lineage>
        <taxon>Bacteria</taxon>
        <taxon>Pseudomonadati</taxon>
        <taxon>Thermodesulfobacteriota</taxon>
        <taxon>Desulfobacteria</taxon>
        <taxon>Desulfobacterales</taxon>
        <taxon>Desulfobacteraceae</taxon>
        <taxon>Desulfobotulus</taxon>
    </lineage>
</organism>
<protein>
    <recommendedName>
        <fullName evidence="9">Flagellar M-ring protein</fullName>
    </recommendedName>
</protein>
<evidence type="ECO:0000256" key="2">
    <source>
        <dbReference type="ARBA" id="ARBA00004651"/>
    </source>
</evidence>
<feature type="transmembrane region" description="Helical" evidence="10">
    <location>
        <begin position="21"/>
        <end position="41"/>
    </location>
</feature>
<evidence type="ECO:0000256" key="5">
    <source>
        <dbReference type="ARBA" id="ARBA00022692"/>
    </source>
</evidence>
<evidence type="ECO:0000256" key="3">
    <source>
        <dbReference type="ARBA" id="ARBA00007971"/>
    </source>
</evidence>
<dbReference type="PRINTS" id="PR01009">
    <property type="entry name" value="FLGMRINGFLIF"/>
</dbReference>
<keyword evidence="13" id="KW-0282">Flagellum</keyword>
<keyword evidence="13" id="KW-0969">Cilium</keyword>
<dbReference type="GO" id="GO:0009431">
    <property type="term" value="C:bacterial-type flagellum basal body, MS ring"/>
    <property type="evidence" value="ECO:0007669"/>
    <property type="project" value="InterPro"/>
</dbReference>
<feature type="transmembrane region" description="Helical" evidence="10">
    <location>
        <begin position="447"/>
        <end position="465"/>
    </location>
</feature>
<reference evidence="13 14" key="1">
    <citation type="submission" date="2019-07" db="EMBL/GenBank/DDBJ databases">
        <title>Genome sequencing of 100 strains of the haloalkaliphilic chemolithoautotrophic sulfur-oxidizing bacterium Thioalkalivibrio.</title>
        <authorList>
            <person name="Muyzer G."/>
        </authorList>
    </citation>
    <scope>NUCLEOTIDE SEQUENCE [LARGE SCALE GENOMIC DNA]</scope>
    <source>
        <strain evidence="13 14">ASO4-4</strain>
    </source>
</reference>
<evidence type="ECO:0000256" key="10">
    <source>
        <dbReference type="SAM" id="Phobius"/>
    </source>
</evidence>
<accession>A0A562RUY5</accession>
<dbReference type="OrthoDB" id="9807026at2"/>
<dbReference type="InterPro" id="IPR013556">
    <property type="entry name" value="Flag_M-ring_C"/>
</dbReference>
<dbReference type="NCBIfam" id="TIGR00206">
    <property type="entry name" value="fliF"/>
    <property type="match status" value="1"/>
</dbReference>
<evidence type="ECO:0000259" key="11">
    <source>
        <dbReference type="Pfam" id="PF01514"/>
    </source>
</evidence>
<keyword evidence="14" id="KW-1185">Reference proteome</keyword>